<accession>A0ABQ3IAI6</accession>
<dbReference type="RefSeq" id="WP_189630150.1">
    <property type="nucleotide sequence ID" value="NZ_BNAG01000003.1"/>
</dbReference>
<gene>
    <name evidence="1" type="ORF">GCM10011340_20300</name>
</gene>
<proteinExistence type="predicted"/>
<reference evidence="2" key="1">
    <citation type="journal article" date="2019" name="Int. J. Syst. Evol. Microbiol.">
        <title>The Global Catalogue of Microorganisms (GCM) 10K type strain sequencing project: providing services to taxonomists for standard genome sequencing and annotation.</title>
        <authorList>
            <consortium name="The Broad Institute Genomics Platform"/>
            <consortium name="The Broad Institute Genome Sequencing Center for Infectious Disease"/>
            <person name="Wu L."/>
            <person name="Ma J."/>
        </authorList>
    </citation>
    <scope>NUCLEOTIDE SEQUENCE [LARGE SCALE GENOMIC DNA]</scope>
    <source>
        <strain evidence="2">CGMCC 1.15111</strain>
    </source>
</reference>
<comment type="caution">
    <text evidence="1">The sequence shown here is derived from an EMBL/GenBank/DDBJ whole genome shotgun (WGS) entry which is preliminary data.</text>
</comment>
<dbReference type="Proteomes" id="UP000658258">
    <property type="component" value="Unassembled WGS sequence"/>
</dbReference>
<evidence type="ECO:0000313" key="2">
    <source>
        <dbReference type="Proteomes" id="UP000658258"/>
    </source>
</evidence>
<evidence type="ECO:0000313" key="1">
    <source>
        <dbReference type="EMBL" id="GHE65165.1"/>
    </source>
</evidence>
<dbReference type="EMBL" id="BNAG01000003">
    <property type="protein sequence ID" value="GHE65165.1"/>
    <property type="molecule type" value="Genomic_DNA"/>
</dbReference>
<keyword evidence="2" id="KW-1185">Reference proteome</keyword>
<name>A0ABQ3IAI6_9BACT</name>
<sequence length="78" mass="8965">MEKISVNVEFLFELISKIHWVNSVPECLPDKIRGSEQWIWVDKNGNVFERGADFEAAVKADSYPCKVYRVVPVSDAYT</sequence>
<protein>
    <submittedName>
        <fullName evidence="1">Uncharacterized protein</fullName>
    </submittedName>
</protein>
<organism evidence="1 2">
    <name type="scientific">Roseivirga thermotolerans</name>
    <dbReference type="NCBI Taxonomy" id="1758176"/>
    <lineage>
        <taxon>Bacteria</taxon>
        <taxon>Pseudomonadati</taxon>
        <taxon>Bacteroidota</taxon>
        <taxon>Cytophagia</taxon>
        <taxon>Cytophagales</taxon>
        <taxon>Roseivirgaceae</taxon>
        <taxon>Roseivirga</taxon>
    </lineage>
</organism>